<dbReference type="RefSeq" id="XP_026682259.1">
    <property type="nucleotide sequence ID" value="XM_026826458.1"/>
</dbReference>
<dbReference type="PaxDb" id="121845-A0A3Q0J1B7"/>
<organism evidence="1 2">
    <name type="scientific">Diaphorina citri</name>
    <name type="common">Asian citrus psyllid</name>
    <dbReference type="NCBI Taxonomy" id="121845"/>
    <lineage>
        <taxon>Eukaryota</taxon>
        <taxon>Metazoa</taxon>
        <taxon>Ecdysozoa</taxon>
        <taxon>Arthropoda</taxon>
        <taxon>Hexapoda</taxon>
        <taxon>Insecta</taxon>
        <taxon>Pterygota</taxon>
        <taxon>Neoptera</taxon>
        <taxon>Paraneoptera</taxon>
        <taxon>Hemiptera</taxon>
        <taxon>Sternorrhyncha</taxon>
        <taxon>Psylloidea</taxon>
        <taxon>Psyllidae</taxon>
        <taxon>Diaphorininae</taxon>
        <taxon>Diaphorina</taxon>
    </lineage>
</organism>
<name>A0A3Q0J1B7_DIACI</name>
<dbReference type="Proteomes" id="UP000079169">
    <property type="component" value="Unplaced"/>
</dbReference>
<accession>A0A3Q0J1B7</accession>
<dbReference type="GeneID" id="113469049"/>
<gene>
    <name evidence="2" type="primary">LOC113469049</name>
    <name evidence="3" type="synonym">LOC113472328</name>
</gene>
<dbReference type="RefSeq" id="XP_026687822.1">
    <property type="nucleotide sequence ID" value="XM_026832021.1"/>
</dbReference>
<sequence>MPSDTVIWNFDKANWELYQSSIDFDSVTLICDGDNEPDIDNVISVVNRAILHAADLAIPKKRLPTNKFPIPWWDDELKAAIRNRRKCLRLARRHPTLDNTIAFKRARAVARQMMKRKRREGWSNFVSSIDSSTTPGEMFHKMGKLRGKYTPRHIKALRDLSDPTKLLFDSASMSNTLVTHFTNVSSNNNYSDVFLSHKEQCEGNVIPIDTQYDAEYNSPFAYDEMISSLMSCSSKAAGPDGISFIMIQKLPTSALDKLLEIYNFIWIMVRRSTVRLKITSCQS</sequence>
<proteinExistence type="predicted"/>
<protein>
    <submittedName>
        <fullName evidence="2">Uncharacterized protein LOC113469049</fullName>
    </submittedName>
    <submittedName>
        <fullName evidence="3">Uncharacterized protein LOC113472328</fullName>
    </submittedName>
</protein>
<dbReference type="KEGG" id="dci:113469049"/>
<dbReference type="AlphaFoldDB" id="A0A3Q0J1B7"/>
<dbReference type="KEGG" id="dci:113472328"/>
<evidence type="ECO:0000313" key="1">
    <source>
        <dbReference type="Proteomes" id="UP000079169"/>
    </source>
</evidence>
<evidence type="ECO:0000313" key="2">
    <source>
        <dbReference type="RefSeq" id="XP_026682259.1"/>
    </source>
</evidence>
<reference evidence="2 3" key="1">
    <citation type="submission" date="2025-04" db="UniProtKB">
        <authorList>
            <consortium name="RefSeq"/>
        </authorList>
    </citation>
    <scope>IDENTIFICATION</scope>
</reference>
<dbReference type="STRING" id="121845.A0A3Q0J1B7"/>
<evidence type="ECO:0000313" key="3">
    <source>
        <dbReference type="RefSeq" id="XP_026687822.1"/>
    </source>
</evidence>
<keyword evidence="1" id="KW-1185">Reference proteome</keyword>